<keyword evidence="3" id="KW-1185">Reference proteome</keyword>
<accession>A0A8T2JV51</accession>
<dbReference type="Proteomes" id="UP000812440">
    <property type="component" value="Chromosome 8_10"/>
</dbReference>
<keyword evidence="1" id="KW-0472">Membrane</keyword>
<dbReference type="AlphaFoldDB" id="A0A8T2JV51"/>
<proteinExistence type="predicted"/>
<name>A0A8T2JV51_9PIPI</name>
<protein>
    <submittedName>
        <fullName evidence="2">Uncharacterized protein</fullName>
    </submittedName>
</protein>
<evidence type="ECO:0000313" key="2">
    <source>
        <dbReference type="EMBL" id="KAG8447167.1"/>
    </source>
</evidence>
<evidence type="ECO:0000256" key="1">
    <source>
        <dbReference type="SAM" id="Phobius"/>
    </source>
</evidence>
<reference evidence="2" key="1">
    <citation type="thesis" date="2020" institute="ProQuest LLC" country="789 East Eisenhower Parkway, Ann Arbor, MI, USA">
        <title>Comparative Genomics and Chromosome Evolution.</title>
        <authorList>
            <person name="Mudd A.B."/>
        </authorList>
    </citation>
    <scope>NUCLEOTIDE SEQUENCE</scope>
    <source>
        <strain evidence="2">Female2</strain>
        <tissue evidence="2">Blood</tissue>
    </source>
</reference>
<keyword evidence="1" id="KW-1133">Transmembrane helix</keyword>
<sequence>MCFSKTLGFRQSLPQWGHGYFPAFFNLAGGVATMFGEVLDGKTGKAFKMFRVRVGPGGFAITFGVWGLNITDKLLLSIVKPGPPAANWTDG</sequence>
<keyword evidence="1" id="KW-0812">Transmembrane</keyword>
<comment type="caution">
    <text evidence="2">The sequence shown here is derived from an EMBL/GenBank/DDBJ whole genome shotgun (WGS) entry which is preliminary data.</text>
</comment>
<organism evidence="2 3">
    <name type="scientific">Hymenochirus boettgeri</name>
    <name type="common">Congo dwarf clawed frog</name>
    <dbReference type="NCBI Taxonomy" id="247094"/>
    <lineage>
        <taxon>Eukaryota</taxon>
        <taxon>Metazoa</taxon>
        <taxon>Chordata</taxon>
        <taxon>Craniata</taxon>
        <taxon>Vertebrata</taxon>
        <taxon>Euteleostomi</taxon>
        <taxon>Amphibia</taxon>
        <taxon>Batrachia</taxon>
        <taxon>Anura</taxon>
        <taxon>Pipoidea</taxon>
        <taxon>Pipidae</taxon>
        <taxon>Pipinae</taxon>
        <taxon>Hymenochirus</taxon>
    </lineage>
</organism>
<feature type="transmembrane region" description="Helical" evidence="1">
    <location>
        <begin position="20"/>
        <end position="39"/>
    </location>
</feature>
<dbReference type="EMBL" id="JAACNH010000003">
    <property type="protein sequence ID" value="KAG8447167.1"/>
    <property type="molecule type" value="Genomic_DNA"/>
</dbReference>
<gene>
    <name evidence="2" type="ORF">GDO86_014579</name>
</gene>
<evidence type="ECO:0000313" key="3">
    <source>
        <dbReference type="Proteomes" id="UP000812440"/>
    </source>
</evidence>